<evidence type="ECO:0000256" key="1">
    <source>
        <dbReference type="SAM" id="MobiDB-lite"/>
    </source>
</evidence>
<dbReference type="EMBL" id="BJVJ01000074">
    <property type="protein sequence ID" value="GEL26079.1"/>
    <property type="molecule type" value="Genomic_DNA"/>
</dbReference>
<comment type="caution">
    <text evidence="2">The sequence shown here is derived from an EMBL/GenBank/DDBJ whole genome shotgun (WGS) entry which is preliminary data.</text>
</comment>
<dbReference type="InterPro" id="IPR045522">
    <property type="entry name" value="DUF6474"/>
</dbReference>
<dbReference type="RefSeq" id="WP_147113413.1">
    <property type="nucleotide sequence ID" value="NZ_BJVJ01000074.1"/>
</dbReference>
<dbReference type="Proteomes" id="UP000321685">
    <property type="component" value="Unassembled WGS sequence"/>
</dbReference>
<feature type="compositionally biased region" description="Basic residues" evidence="1">
    <location>
        <begin position="7"/>
        <end position="25"/>
    </location>
</feature>
<protein>
    <submittedName>
        <fullName evidence="2">Uncharacterized protein</fullName>
    </submittedName>
</protein>
<organism evidence="2 3">
    <name type="scientific">Pseudonocardia sulfidoxydans NBRC 16205</name>
    <dbReference type="NCBI Taxonomy" id="1223511"/>
    <lineage>
        <taxon>Bacteria</taxon>
        <taxon>Bacillati</taxon>
        <taxon>Actinomycetota</taxon>
        <taxon>Actinomycetes</taxon>
        <taxon>Pseudonocardiales</taxon>
        <taxon>Pseudonocardiaceae</taxon>
        <taxon>Pseudonocardia</taxon>
    </lineage>
</organism>
<gene>
    <name evidence="2" type="ORF">PSU4_50330</name>
</gene>
<dbReference type="Pfam" id="PF20079">
    <property type="entry name" value="DUF6474"/>
    <property type="match status" value="1"/>
</dbReference>
<accession>A0A511DMN9</accession>
<evidence type="ECO:0000313" key="2">
    <source>
        <dbReference type="EMBL" id="GEL26079.1"/>
    </source>
</evidence>
<reference evidence="2 3" key="1">
    <citation type="submission" date="2019-07" db="EMBL/GenBank/DDBJ databases">
        <title>Whole genome shotgun sequence of Pseudonocardia sulfidoxydans NBRC 16205.</title>
        <authorList>
            <person name="Hosoyama A."/>
            <person name="Uohara A."/>
            <person name="Ohji S."/>
            <person name="Ichikawa N."/>
        </authorList>
    </citation>
    <scope>NUCLEOTIDE SEQUENCE [LARGE SCALE GENOMIC DNA]</scope>
    <source>
        <strain evidence="2 3">NBRC 16205</strain>
    </source>
</reference>
<proteinExistence type="predicted"/>
<keyword evidence="3" id="KW-1185">Reference proteome</keyword>
<evidence type="ECO:0000313" key="3">
    <source>
        <dbReference type="Proteomes" id="UP000321685"/>
    </source>
</evidence>
<feature type="region of interest" description="Disordered" evidence="1">
    <location>
        <begin position="1"/>
        <end position="25"/>
    </location>
</feature>
<dbReference type="AlphaFoldDB" id="A0A511DMN9"/>
<dbReference type="OrthoDB" id="4374070at2"/>
<name>A0A511DMN9_9PSEU</name>
<sequence length="243" mass="25077">MALLGRRGSRSARKQAGKQAKAARKAVKAEKKAAAEAADLAASLDKARAKAAKKVADADIKAAKALASADKKTAKAAKKTGRRVGSAEDTAVNAVASATALAPAKITRAVAVGKVLMPLVAPYALAAAGTARAVWDDRKARRLGVPADQLGSFTGRGGALHARISRIAEALPELAAEGDAQTTEPGRRFAADTEPRLADLSVAVRAAEQMPTARRRTAFRAVAGELDRLENELLGHLGVRVPG</sequence>